<dbReference type="PROSITE" id="PS51118">
    <property type="entry name" value="HTH_HXLR"/>
    <property type="match status" value="1"/>
</dbReference>
<evidence type="ECO:0000313" key="5">
    <source>
        <dbReference type="EMBL" id="MBW7572883.1"/>
    </source>
</evidence>
<dbReference type="EMBL" id="JAGFNZ010000002">
    <property type="protein sequence ID" value="MBW7572883.1"/>
    <property type="molecule type" value="Genomic_DNA"/>
</dbReference>
<dbReference type="SUPFAM" id="SSF46785">
    <property type="entry name" value="Winged helix' DNA-binding domain"/>
    <property type="match status" value="1"/>
</dbReference>
<keyword evidence="6" id="KW-1185">Reference proteome</keyword>
<dbReference type="PANTHER" id="PTHR33204">
    <property type="entry name" value="TRANSCRIPTIONAL REGULATOR, MARR FAMILY"/>
    <property type="match status" value="1"/>
</dbReference>
<keyword evidence="1" id="KW-0805">Transcription regulation</keyword>
<dbReference type="Proteomes" id="UP000719942">
    <property type="component" value="Unassembled WGS sequence"/>
</dbReference>
<accession>A0ABS7DNM2</accession>
<sequence length="125" mass="14166">MSIGENAAEREEEIGKCPVTYALRLIGGKWKLPILWALSCKGVLRYNELKRCVCGITNMMLSQSLKELEENGLVRRVQYMEIPPHVEYSLSRSGESLMPALNELAAWGTEQMNIPQAENSQKQRI</sequence>
<protein>
    <submittedName>
        <fullName evidence="5">Helix-turn-helix transcriptional regulator</fullName>
    </submittedName>
</protein>
<evidence type="ECO:0000259" key="4">
    <source>
        <dbReference type="PROSITE" id="PS51118"/>
    </source>
</evidence>
<dbReference type="InterPro" id="IPR036388">
    <property type="entry name" value="WH-like_DNA-bd_sf"/>
</dbReference>
<evidence type="ECO:0000256" key="2">
    <source>
        <dbReference type="ARBA" id="ARBA00023125"/>
    </source>
</evidence>
<keyword evidence="3" id="KW-0804">Transcription</keyword>
<reference evidence="5 6" key="1">
    <citation type="submission" date="2021-03" db="EMBL/GenBank/DDBJ databases">
        <title>Caproiciproducens sp. nov. isolated from feces of cow.</title>
        <authorList>
            <person name="Choi J.-Y."/>
        </authorList>
    </citation>
    <scope>NUCLEOTIDE SEQUENCE [LARGE SCALE GENOMIC DNA]</scope>
    <source>
        <strain evidence="5 6">AGMB10547</strain>
    </source>
</reference>
<evidence type="ECO:0000256" key="3">
    <source>
        <dbReference type="ARBA" id="ARBA00023163"/>
    </source>
</evidence>
<dbReference type="Gene3D" id="1.10.10.10">
    <property type="entry name" value="Winged helix-like DNA-binding domain superfamily/Winged helix DNA-binding domain"/>
    <property type="match status" value="1"/>
</dbReference>
<name>A0ABS7DNM2_9FIRM</name>
<dbReference type="InterPro" id="IPR036390">
    <property type="entry name" value="WH_DNA-bd_sf"/>
</dbReference>
<keyword evidence="2" id="KW-0238">DNA-binding</keyword>
<gene>
    <name evidence="5" type="ORF">J5W02_08640</name>
</gene>
<evidence type="ECO:0000256" key="1">
    <source>
        <dbReference type="ARBA" id="ARBA00023015"/>
    </source>
</evidence>
<dbReference type="InterPro" id="IPR002577">
    <property type="entry name" value="HTH_HxlR"/>
</dbReference>
<organism evidence="5 6">
    <name type="scientific">Caproiciproducens faecalis</name>
    <dbReference type="NCBI Taxonomy" id="2820301"/>
    <lineage>
        <taxon>Bacteria</taxon>
        <taxon>Bacillati</taxon>
        <taxon>Bacillota</taxon>
        <taxon>Clostridia</taxon>
        <taxon>Eubacteriales</taxon>
        <taxon>Acutalibacteraceae</taxon>
        <taxon>Caproiciproducens</taxon>
    </lineage>
</organism>
<dbReference type="Pfam" id="PF01638">
    <property type="entry name" value="HxlR"/>
    <property type="match status" value="1"/>
</dbReference>
<proteinExistence type="predicted"/>
<feature type="domain" description="HTH hxlR-type" evidence="4">
    <location>
        <begin position="17"/>
        <end position="116"/>
    </location>
</feature>
<dbReference type="PANTHER" id="PTHR33204:SF29">
    <property type="entry name" value="TRANSCRIPTIONAL REGULATOR"/>
    <property type="match status" value="1"/>
</dbReference>
<dbReference type="RefSeq" id="WP_219965255.1">
    <property type="nucleotide sequence ID" value="NZ_JAGFNZ010000002.1"/>
</dbReference>
<comment type="caution">
    <text evidence="5">The sequence shown here is derived from an EMBL/GenBank/DDBJ whole genome shotgun (WGS) entry which is preliminary data.</text>
</comment>
<evidence type="ECO:0000313" key="6">
    <source>
        <dbReference type="Proteomes" id="UP000719942"/>
    </source>
</evidence>